<feature type="transmembrane region" description="Helical" evidence="1">
    <location>
        <begin position="27"/>
        <end position="45"/>
    </location>
</feature>
<keyword evidence="1" id="KW-0472">Membrane</keyword>
<evidence type="ECO:0000313" key="3">
    <source>
        <dbReference type="Proteomes" id="UP000326532"/>
    </source>
</evidence>
<evidence type="ECO:0000256" key="1">
    <source>
        <dbReference type="SAM" id="Phobius"/>
    </source>
</evidence>
<reference evidence="2 3" key="1">
    <citation type="submission" date="2019-04" db="EMBL/GenBank/DDBJ databases">
        <title>Fungal friends and foes A comparative genomics study of 23 Aspergillus species from section Flavi.</title>
        <authorList>
            <consortium name="DOE Joint Genome Institute"/>
            <person name="Kjaerbolling I."/>
            <person name="Vesth T.C."/>
            <person name="Frisvad J.C."/>
            <person name="Nybo J.L."/>
            <person name="Theobald S."/>
            <person name="Kildgaard S."/>
            <person name="Petersen T.I."/>
            <person name="Kuo A."/>
            <person name="Sato A."/>
            <person name="Lyhne E.K."/>
            <person name="Kogle M.E."/>
            <person name="Wiebenga A."/>
            <person name="Kun R.S."/>
            <person name="Lubbers R.J."/>
            <person name="Makela M.R."/>
            <person name="Barry K."/>
            <person name="Chovatia M."/>
            <person name="Clum A."/>
            <person name="Daum C."/>
            <person name="Haridas S."/>
            <person name="He G."/>
            <person name="LaButti K."/>
            <person name="Lipzen A."/>
            <person name="Mondo S."/>
            <person name="Pangilinan J."/>
            <person name="Riley R."/>
            <person name="Salamov A."/>
            <person name="Simmons B.A."/>
            <person name="Magnuson J.K."/>
            <person name="Henrissat B."/>
            <person name="Mortensen U.H."/>
            <person name="Larsen T.O."/>
            <person name="De vries R.P."/>
            <person name="Grigoriev I.V."/>
            <person name="Machida M."/>
            <person name="Baker S.E."/>
            <person name="Andersen M.R."/>
        </authorList>
    </citation>
    <scope>NUCLEOTIDE SEQUENCE [LARGE SCALE GENOMIC DNA]</scope>
    <source>
        <strain evidence="2 3">CBS 117618</strain>
    </source>
</reference>
<gene>
    <name evidence="2" type="ORF">BDV34DRAFT_192781</name>
</gene>
<organism evidence="2 3">
    <name type="scientific">Aspergillus parasiticus</name>
    <dbReference type="NCBI Taxonomy" id="5067"/>
    <lineage>
        <taxon>Eukaryota</taxon>
        <taxon>Fungi</taxon>
        <taxon>Dikarya</taxon>
        <taxon>Ascomycota</taxon>
        <taxon>Pezizomycotina</taxon>
        <taxon>Eurotiomycetes</taxon>
        <taxon>Eurotiomycetidae</taxon>
        <taxon>Eurotiales</taxon>
        <taxon>Aspergillaceae</taxon>
        <taxon>Aspergillus</taxon>
        <taxon>Aspergillus subgen. Circumdati</taxon>
    </lineage>
</organism>
<keyword evidence="1" id="KW-0812">Transmembrane</keyword>
<dbReference type="VEuPathDB" id="FungiDB:BDV34DRAFT_192781"/>
<keyword evidence="1" id="KW-1133">Transmembrane helix</keyword>
<sequence>MPRAEEKIDGGSQWAPRTMLQFNDGPATLMFAYFFQILPFSLFIIGGQSQINKKFPPQVH</sequence>
<dbReference type="Proteomes" id="UP000326532">
    <property type="component" value="Unassembled WGS sequence"/>
</dbReference>
<proteinExistence type="predicted"/>
<dbReference type="EMBL" id="ML734959">
    <property type="protein sequence ID" value="KAB8207100.1"/>
    <property type="molecule type" value="Genomic_DNA"/>
</dbReference>
<protein>
    <submittedName>
        <fullName evidence="2">Uncharacterized protein</fullName>
    </submittedName>
</protein>
<name>A0A5N6DSF4_ASPPA</name>
<keyword evidence="3" id="KW-1185">Reference proteome</keyword>
<accession>A0A5N6DSF4</accession>
<evidence type="ECO:0000313" key="2">
    <source>
        <dbReference type="EMBL" id="KAB8207100.1"/>
    </source>
</evidence>
<dbReference type="AlphaFoldDB" id="A0A5N6DSF4"/>